<keyword evidence="1" id="KW-1133">Transmembrane helix</keyword>
<proteinExistence type="predicted"/>
<keyword evidence="1" id="KW-0472">Membrane</keyword>
<dbReference type="AlphaFoldDB" id="A0A7T8HFM7"/>
<dbReference type="Proteomes" id="UP000595437">
    <property type="component" value="Chromosome 6"/>
</dbReference>
<reference evidence="3" key="1">
    <citation type="submission" date="2021-01" db="EMBL/GenBank/DDBJ databases">
        <title>Caligus Genome Assembly.</title>
        <authorList>
            <person name="Gallardo-Escarate C."/>
        </authorList>
    </citation>
    <scope>NUCLEOTIDE SEQUENCE [LARGE SCALE GENOMIC DNA]</scope>
</reference>
<dbReference type="EMBL" id="CP045895">
    <property type="protein sequence ID" value="QQP49198.1"/>
    <property type="molecule type" value="Genomic_DNA"/>
</dbReference>
<evidence type="ECO:0000313" key="3">
    <source>
        <dbReference type="Proteomes" id="UP000595437"/>
    </source>
</evidence>
<keyword evidence="3" id="KW-1185">Reference proteome</keyword>
<organism evidence="2 3">
    <name type="scientific">Caligus rogercresseyi</name>
    <name type="common">Sea louse</name>
    <dbReference type="NCBI Taxonomy" id="217165"/>
    <lineage>
        <taxon>Eukaryota</taxon>
        <taxon>Metazoa</taxon>
        <taxon>Ecdysozoa</taxon>
        <taxon>Arthropoda</taxon>
        <taxon>Crustacea</taxon>
        <taxon>Multicrustacea</taxon>
        <taxon>Hexanauplia</taxon>
        <taxon>Copepoda</taxon>
        <taxon>Siphonostomatoida</taxon>
        <taxon>Caligidae</taxon>
        <taxon>Caligus</taxon>
    </lineage>
</organism>
<evidence type="ECO:0000313" key="2">
    <source>
        <dbReference type="EMBL" id="QQP49198.1"/>
    </source>
</evidence>
<protein>
    <submittedName>
        <fullName evidence="2">Vacuolar protein-sorting-associated protein 36</fullName>
    </submittedName>
</protein>
<evidence type="ECO:0000256" key="1">
    <source>
        <dbReference type="SAM" id="Phobius"/>
    </source>
</evidence>
<gene>
    <name evidence="2" type="ORF">FKW44_009761</name>
</gene>
<accession>A0A7T8HFM7</accession>
<sequence length="88" mass="9611">MTSHHDPCLFTFVVIVVVFCQLPSTSWIAFTLGAGILVQESSSYVSRRVCTSTTGETSLVSRMRRSDCLHIASFGALVEVKMSPRASI</sequence>
<feature type="transmembrane region" description="Helical" evidence="1">
    <location>
        <begin position="12"/>
        <end position="38"/>
    </location>
</feature>
<keyword evidence="1" id="KW-0812">Transmembrane</keyword>
<name>A0A7T8HFM7_CALRO</name>